<reference evidence="2" key="2">
    <citation type="journal article" date="2021" name="Genome Biol. Evol.">
        <title>Developing a high-quality reference genome for a parasitic bivalve with doubly uniparental inheritance (Bivalvia: Unionida).</title>
        <authorList>
            <person name="Smith C.H."/>
        </authorList>
    </citation>
    <scope>NUCLEOTIDE SEQUENCE</scope>
    <source>
        <strain evidence="2">CHS0354</strain>
        <tissue evidence="2">Mantle</tissue>
    </source>
</reference>
<name>A0AAE0THS8_9BIVA</name>
<organism evidence="2 3">
    <name type="scientific">Potamilus streckersoni</name>
    <dbReference type="NCBI Taxonomy" id="2493646"/>
    <lineage>
        <taxon>Eukaryota</taxon>
        <taxon>Metazoa</taxon>
        <taxon>Spiralia</taxon>
        <taxon>Lophotrochozoa</taxon>
        <taxon>Mollusca</taxon>
        <taxon>Bivalvia</taxon>
        <taxon>Autobranchia</taxon>
        <taxon>Heteroconchia</taxon>
        <taxon>Palaeoheterodonta</taxon>
        <taxon>Unionida</taxon>
        <taxon>Unionoidea</taxon>
        <taxon>Unionidae</taxon>
        <taxon>Ambleminae</taxon>
        <taxon>Lampsilini</taxon>
        <taxon>Potamilus</taxon>
    </lineage>
</organism>
<keyword evidence="3" id="KW-1185">Reference proteome</keyword>
<dbReference type="EMBL" id="JAEAOA010000587">
    <property type="protein sequence ID" value="KAK3610641.1"/>
    <property type="molecule type" value="Genomic_DNA"/>
</dbReference>
<protein>
    <submittedName>
        <fullName evidence="2">Uncharacterized protein</fullName>
    </submittedName>
</protein>
<sequence>MASLGRQFILLLWKNFVLQKRKVFVSVFEIILPLIFAAVLVLIRQSGESTNITNSTIYPDVSVQPPIVDQKRLVFTPNTYLTRHLCQSIADSIKGMPFVPGGLNDYLEKNRQVN</sequence>
<dbReference type="Proteomes" id="UP001195483">
    <property type="component" value="Unassembled WGS sequence"/>
</dbReference>
<evidence type="ECO:0000313" key="3">
    <source>
        <dbReference type="Proteomes" id="UP001195483"/>
    </source>
</evidence>
<reference evidence="2" key="3">
    <citation type="submission" date="2023-05" db="EMBL/GenBank/DDBJ databases">
        <authorList>
            <person name="Smith C.H."/>
        </authorList>
    </citation>
    <scope>NUCLEOTIDE SEQUENCE</scope>
    <source>
        <strain evidence="2">CHS0354</strain>
        <tissue evidence="2">Mantle</tissue>
    </source>
</reference>
<keyword evidence="1" id="KW-1133">Transmembrane helix</keyword>
<feature type="transmembrane region" description="Helical" evidence="1">
    <location>
        <begin position="23"/>
        <end position="43"/>
    </location>
</feature>
<comment type="caution">
    <text evidence="2">The sequence shown here is derived from an EMBL/GenBank/DDBJ whole genome shotgun (WGS) entry which is preliminary data.</text>
</comment>
<proteinExistence type="predicted"/>
<keyword evidence="1" id="KW-0812">Transmembrane</keyword>
<gene>
    <name evidence="2" type="ORF">CHS0354_009106</name>
</gene>
<accession>A0AAE0THS8</accession>
<evidence type="ECO:0000256" key="1">
    <source>
        <dbReference type="SAM" id="Phobius"/>
    </source>
</evidence>
<evidence type="ECO:0000313" key="2">
    <source>
        <dbReference type="EMBL" id="KAK3610641.1"/>
    </source>
</evidence>
<reference evidence="2" key="1">
    <citation type="journal article" date="2021" name="Genome Biol. Evol.">
        <title>A High-Quality Reference Genome for a Parasitic Bivalve with Doubly Uniparental Inheritance (Bivalvia: Unionida).</title>
        <authorList>
            <person name="Smith C.H."/>
        </authorList>
    </citation>
    <scope>NUCLEOTIDE SEQUENCE</scope>
    <source>
        <strain evidence="2">CHS0354</strain>
    </source>
</reference>
<keyword evidence="1" id="KW-0472">Membrane</keyword>
<dbReference type="AlphaFoldDB" id="A0AAE0THS8"/>